<dbReference type="OMA" id="DFLKFRC"/>
<reference evidence="1" key="1">
    <citation type="submission" date="2021-01" db="EMBL/GenBank/DDBJ databases">
        <authorList>
            <consortium name="Genoscope - CEA"/>
            <person name="William W."/>
        </authorList>
    </citation>
    <scope>NUCLEOTIDE SEQUENCE</scope>
</reference>
<dbReference type="EMBL" id="CAJJDM010000003">
    <property type="protein sequence ID" value="CAD8044366.1"/>
    <property type="molecule type" value="Genomic_DNA"/>
</dbReference>
<gene>
    <name evidence="1" type="ORF">PPRIM_AZ9-3.1.T0060450</name>
</gene>
<dbReference type="Proteomes" id="UP000688137">
    <property type="component" value="Unassembled WGS sequence"/>
</dbReference>
<dbReference type="AlphaFoldDB" id="A0A8S1JVB9"/>
<organism evidence="1 2">
    <name type="scientific">Paramecium primaurelia</name>
    <dbReference type="NCBI Taxonomy" id="5886"/>
    <lineage>
        <taxon>Eukaryota</taxon>
        <taxon>Sar</taxon>
        <taxon>Alveolata</taxon>
        <taxon>Ciliophora</taxon>
        <taxon>Intramacronucleata</taxon>
        <taxon>Oligohymenophorea</taxon>
        <taxon>Peniculida</taxon>
        <taxon>Parameciidae</taxon>
        <taxon>Paramecium</taxon>
    </lineage>
</organism>
<keyword evidence="2" id="KW-1185">Reference proteome</keyword>
<comment type="caution">
    <text evidence="1">The sequence shown here is derived from an EMBL/GenBank/DDBJ whole genome shotgun (WGS) entry which is preliminary data.</text>
</comment>
<name>A0A8S1JVB9_PARPR</name>
<sequence>MSCDDNQLDASSISIIKKFLNSELLDESEFELEQTNQQNKKPQQFNLNQMLQQRKGRNCEKKQQESQEDQDLNYLINELRLEQQNFQAELEHLQNQFIQEINFLMQKVFDQNKLFYKQQEYQLNLIQQKRLKLQVQSPQQSYSLLYQMNPNLQLYQKFNKDIKNSLVKLLQNIKTTKIYQETFNLQDQQYQSQTSRSPLAQLNKLFSRQTSIEKKQPFTNRINNTNLKLNLVMPMKRDTQSFWNQPSERKCSITSKLSSSPYEKRDKCLVQQALYKQSSDFLKFRC</sequence>
<evidence type="ECO:0000313" key="2">
    <source>
        <dbReference type="Proteomes" id="UP000688137"/>
    </source>
</evidence>
<proteinExistence type="predicted"/>
<evidence type="ECO:0000313" key="1">
    <source>
        <dbReference type="EMBL" id="CAD8044366.1"/>
    </source>
</evidence>
<accession>A0A8S1JVB9</accession>
<protein>
    <submittedName>
        <fullName evidence="1">Uncharacterized protein</fullName>
    </submittedName>
</protein>